<sequence length="506" mass="54844">MNSLYDEALSALHSVWHRRWIALAVAWGVCLLGWLAVAMVPNSYESRSRIFVQLDDALAEQVGIGVADRKRDIERIRQTLTSAVNLEKVVRSTRIGDTINSPKDMEAAVLELAKDIKVVSQQDNLFEISAVSNDGSLSDAENAALAQDVVQKMIDIFREENLAGNRGEMTETLEFVNQQLAQREKELEVAEQRRLTFEAEHPEMIQGGAANQARLEASRSELRNVDADLAAAQSALAAIGGQISGTPRMLPGAAPVGSRASLAKAQGELAAMRSRGLTDSHPDIIALKNQIATLQSAVQNEASSVSGMPNPAYSSLQSIQAEREANVQALQARRAALQADIASLTATAINNPEVAAEAQRIGRDYDVLRQQYDKLLRDREELRLRGEIKTEREAVKFEVVDPPTTPRSPVAPNRPILLLAVLVAGLGAGAGAAFAIGQLRSTFATTAKLEKSTGLPVLGAISRTLTEAKRELRRKRQRYFYAATAGLGVVFALLLAVEFIQRGTVA</sequence>
<accession>A0A7Y9XTA9</accession>
<organism evidence="4 5">
    <name type="scientific">Novosphingobium marinum</name>
    <dbReference type="NCBI Taxonomy" id="1514948"/>
    <lineage>
        <taxon>Bacteria</taxon>
        <taxon>Pseudomonadati</taxon>
        <taxon>Pseudomonadota</taxon>
        <taxon>Alphaproteobacteria</taxon>
        <taxon>Sphingomonadales</taxon>
        <taxon>Sphingomonadaceae</taxon>
        <taxon>Novosphingobium</taxon>
    </lineage>
</organism>
<dbReference type="InterPro" id="IPR014345">
    <property type="entry name" value="XrtA_polysacc_chain"/>
</dbReference>
<evidence type="ECO:0000256" key="1">
    <source>
        <dbReference type="SAM" id="Coils"/>
    </source>
</evidence>
<feature type="transmembrane region" description="Helical" evidence="2">
    <location>
        <begin position="416"/>
        <end position="436"/>
    </location>
</feature>
<gene>
    <name evidence="4" type="ORF">FHS75_000382</name>
</gene>
<dbReference type="GO" id="GO:0004713">
    <property type="term" value="F:protein tyrosine kinase activity"/>
    <property type="evidence" value="ECO:0007669"/>
    <property type="project" value="TreeGrafter"/>
</dbReference>
<reference evidence="4 5" key="1">
    <citation type="submission" date="2020-07" db="EMBL/GenBank/DDBJ databases">
        <title>Genomic Encyclopedia of Type Strains, Phase IV (KMG-IV): sequencing the most valuable type-strain genomes for metagenomic binning, comparative biology and taxonomic classification.</title>
        <authorList>
            <person name="Goeker M."/>
        </authorList>
    </citation>
    <scope>NUCLEOTIDE SEQUENCE [LARGE SCALE GENOMIC DNA]</scope>
    <source>
        <strain evidence="4 5">DSM 29043</strain>
    </source>
</reference>
<dbReference type="AlphaFoldDB" id="A0A7Y9XTA9"/>
<protein>
    <submittedName>
        <fullName evidence="4">Polysaccharide chain length determinant protein (PEP-CTERM system associated)</fullName>
    </submittedName>
</protein>
<evidence type="ECO:0000256" key="2">
    <source>
        <dbReference type="SAM" id="Phobius"/>
    </source>
</evidence>
<keyword evidence="2" id="KW-0812">Transmembrane</keyword>
<keyword evidence="5" id="KW-1185">Reference proteome</keyword>
<dbReference type="InterPro" id="IPR032807">
    <property type="entry name" value="GNVR"/>
</dbReference>
<evidence type="ECO:0000313" key="5">
    <source>
        <dbReference type="Proteomes" id="UP000522081"/>
    </source>
</evidence>
<feature type="transmembrane region" description="Helical" evidence="2">
    <location>
        <begin position="20"/>
        <end position="40"/>
    </location>
</feature>
<dbReference type="NCBIfam" id="TIGR03007">
    <property type="entry name" value="pepcterm_ChnLen"/>
    <property type="match status" value="1"/>
</dbReference>
<keyword evidence="2" id="KW-1133">Transmembrane helix</keyword>
<dbReference type="RefSeq" id="WP_179406031.1">
    <property type="nucleotide sequence ID" value="NZ_BMGF01000001.1"/>
</dbReference>
<dbReference type="Pfam" id="PF13807">
    <property type="entry name" value="GNVR"/>
    <property type="match status" value="1"/>
</dbReference>
<keyword evidence="1" id="KW-0175">Coiled coil</keyword>
<evidence type="ECO:0000313" key="4">
    <source>
        <dbReference type="EMBL" id="NYH94077.1"/>
    </source>
</evidence>
<proteinExistence type="predicted"/>
<dbReference type="EMBL" id="JACBZF010000001">
    <property type="protein sequence ID" value="NYH94077.1"/>
    <property type="molecule type" value="Genomic_DNA"/>
</dbReference>
<dbReference type="PANTHER" id="PTHR32309">
    <property type="entry name" value="TYROSINE-PROTEIN KINASE"/>
    <property type="match status" value="1"/>
</dbReference>
<dbReference type="PANTHER" id="PTHR32309:SF13">
    <property type="entry name" value="FERRIC ENTEROBACTIN TRANSPORT PROTEIN FEPE"/>
    <property type="match status" value="1"/>
</dbReference>
<dbReference type="InterPro" id="IPR050445">
    <property type="entry name" value="Bact_polysacc_biosynth/exp"/>
</dbReference>
<feature type="coiled-coil region" evidence="1">
    <location>
        <begin position="320"/>
        <end position="385"/>
    </location>
</feature>
<feature type="coiled-coil region" evidence="1">
    <location>
        <begin position="173"/>
        <end position="235"/>
    </location>
</feature>
<evidence type="ECO:0000259" key="3">
    <source>
        <dbReference type="Pfam" id="PF13807"/>
    </source>
</evidence>
<dbReference type="Proteomes" id="UP000522081">
    <property type="component" value="Unassembled WGS sequence"/>
</dbReference>
<dbReference type="GO" id="GO:0005886">
    <property type="term" value="C:plasma membrane"/>
    <property type="evidence" value="ECO:0007669"/>
    <property type="project" value="TreeGrafter"/>
</dbReference>
<keyword evidence="2" id="KW-0472">Membrane</keyword>
<feature type="domain" description="Tyrosine-protein kinase G-rich" evidence="3">
    <location>
        <begin position="360"/>
        <end position="434"/>
    </location>
</feature>
<name>A0A7Y9XTA9_9SPHN</name>
<feature type="transmembrane region" description="Helical" evidence="2">
    <location>
        <begin position="479"/>
        <end position="500"/>
    </location>
</feature>
<comment type="caution">
    <text evidence="4">The sequence shown here is derived from an EMBL/GenBank/DDBJ whole genome shotgun (WGS) entry which is preliminary data.</text>
</comment>